<dbReference type="Pfam" id="PF13456">
    <property type="entry name" value="RVT_3"/>
    <property type="match status" value="1"/>
</dbReference>
<sequence>MASRPDAIKCISWKVRALGSPRATRRLRNLFKQQNPQVVFLMETKIDRKWIEKVRRSCGFSNGIDIDADGTHKTHPWLVCGDFNEIKYSSEKRGGIPREERKMESFKEVLEECQLEDIGYLGVWFTWERGNFAETNIRERLDRGVANERWRILFPPDRDDDIIERIIDTKLEDGRETIEENEIVESATSFFKNLFMSRGVGESSHLLQGIEKRISSDINASLLSAFTEEKGVMEICIDESQSAFIPGRLISDNTLLAYEMLHTFRRKRMGNKGEGLSALMKTALKEGGLKGAKASWSGPAITHLLFADDCILFGEATRKGASLLKEILKEYGDCSGQCVNFNKSTIFFSSNTTKENKEEVLGILGVRPSTNMEKYLGLPSLVGRRKKESFQALKEKVILRIKGWCNRFLSQGGKEVFIKSVLQAIPTYAMLCFLLPNSFCGDLEKIIARFWWQKSYGKQGIHWCQWQNLCCSKEDGGMGFRSFAKFNVALLAKQGWRIMNNPDSLVAKVLKAKYFSNQEWKNEVLESTFPDFIAEKILRIPLAKEPDEDVMAWSGEPSGIHRAKDTSHLFRECPVSLAIWEQLSLLDFFKVSNMWFKEWLTWVFQQSTPSQCRLFAALYGPSGLEAKRWKPLPKQFVKINFDAAFDSTLCRATMGIVARDREGSVLLSYSMIQEKVSSASAAEAIACSIAVRTGVDMRWRKIVIEGDALTVIKKCRKQMKDRSMIGAFIHDIHQTQTKIKKCCFEYIPKEMNSLAHILARETLKTMREFYLIGDVPEFAKHQNEKEIRENQNDRGYETEGYHDTKISIEIGSLLEGGYHDTQGGYRGTTVGGAALKEVKALLPEPVGATRNISQGHCAPGLLPYTTIDREKAR</sequence>
<dbReference type="SUPFAM" id="SSF56219">
    <property type="entry name" value="DNase I-like"/>
    <property type="match status" value="1"/>
</dbReference>
<dbReference type="GO" id="GO:0003964">
    <property type="term" value="F:RNA-directed DNA polymerase activity"/>
    <property type="evidence" value="ECO:0007669"/>
    <property type="project" value="UniProtKB-KW"/>
</dbReference>
<dbReference type="SUPFAM" id="SSF53098">
    <property type="entry name" value="Ribonuclease H-like"/>
    <property type="match status" value="1"/>
</dbReference>
<dbReference type="AlphaFoldDB" id="A0A5B6WWE2"/>
<dbReference type="InterPro" id="IPR044730">
    <property type="entry name" value="RNase_H-like_dom_plant"/>
</dbReference>
<dbReference type="Gene3D" id="3.30.420.10">
    <property type="entry name" value="Ribonuclease H-like superfamily/Ribonuclease H"/>
    <property type="match status" value="1"/>
</dbReference>
<keyword evidence="2" id="KW-0548">Nucleotidyltransferase</keyword>
<dbReference type="CDD" id="cd06222">
    <property type="entry name" value="RNase_H_like"/>
    <property type="match status" value="1"/>
</dbReference>
<dbReference type="OrthoDB" id="1739787at2759"/>
<evidence type="ECO:0000313" key="2">
    <source>
        <dbReference type="EMBL" id="KAA3485222.1"/>
    </source>
</evidence>
<dbReference type="GO" id="GO:0003676">
    <property type="term" value="F:nucleic acid binding"/>
    <property type="evidence" value="ECO:0007669"/>
    <property type="project" value="InterPro"/>
</dbReference>
<accession>A0A5B6WWE2</accession>
<dbReference type="Proteomes" id="UP000325315">
    <property type="component" value="Unassembled WGS sequence"/>
</dbReference>
<gene>
    <name evidence="2" type="ORF">EPI10_007232</name>
</gene>
<evidence type="ECO:0000259" key="1">
    <source>
        <dbReference type="Pfam" id="PF13456"/>
    </source>
</evidence>
<dbReference type="InterPro" id="IPR036397">
    <property type="entry name" value="RNaseH_sf"/>
</dbReference>
<keyword evidence="2" id="KW-0695">RNA-directed DNA polymerase</keyword>
<dbReference type="InterPro" id="IPR012337">
    <property type="entry name" value="RNaseH-like_sf"/>
</dbReference>
<comment type="caution">
    <text evidence="2">The sequence shown here is derived from an EMBL/GenBank/DDBJ whole genome shotgun (WGS) entry which is preliminary data.</text>
</comment>
<dbReference type="InterPro" id="IPR002156">
    <property type="entry name" value="RNaseH_domain"/>
</dbReference>
<proteinExistence type="predicted"/>
<feature type="domain" description="RNase H type-1" evidence="1">
    <location>
        <begin position="640"/>
        <end position="761"/>
    </location>
</feature>
<dbReference type="Gene3D" id="3.60.10.10">
    <property type="entry name" value="Endonuclease/exonuclease/phosphatase"/>
    <property type="match status" value="2"/>
</dbReference>
<dbReference type="GO" id="GO:0004523">
    <property type="term" value="F:RNA-DNA hybrid ribonuclease activity"/>
    <property type="evidence" value="ECO:0007669"/>
    <property type="project" value="InterPro"/>
</dbReference>
<keyword evidence="2" id="KW-0808">Transferase</keyword>
<dbReference type="EMBL" id="SMMG02000002">
    <property type="protein sequence ID" value="KAA3485222.1"/>
    <property type="molecule type" value="Genomic_DNA"/>
</dbReference>
<organism evidence="2 3">
    <name type="scientific">Gossypium australe</name>
    <dbReference type="NCBI Taxonomy" id="47621"/>
    <lineage>
        <taxon>Eukaryota</taxon>
        <taxon>Viridiplantae</taxon>
        <taxon>Streptophyta</taxon>
        <taxon>Embryophyta</taxon>
        <taxon>Tracheophyta</taxon>
        <taxon>Spermatophyta</taxon>
        <taxon>Magnoliopsida</taxon>
        <taxon>eudicotyledons</taxon>
        <taxon>Gunneridae</taxon>
        <taxon>Pentapetalae</taxon>
        <taxon>rosids</taxon>
        <taxon>malvids</taxon>
        <taxon>Malvales</taxon>
        <taxon>Malvaceae</taxon>
        <taxon>Malvoideae</taxon>
        <taxon>Gossypium</taxon>
    </lineage>
</organism>
<keyword evidence="3" id="KW-1185">Reference proteome</keyword>
<dbReference type="PANTHER" id="PTHR33116">
    <property type="entry name" value="REVERSE TRANSCRIPTASE ZINC-BINDING DOMAIN-CONTAINING PROTEIN-RELATED-RELATED"/>
    <property type="match status" value="1"/>
</dbReference>
<dbReference type="InterPro" id="IPR036691">
    <property type="entry name" value="Endo/exonu/phosph_ase_sf"/>
</dbReference>
<dbReference type="PANTHER" id="PTHR33116:SF86">
    <property type="entry name" value="REVERSE TRANSCRIPTASE DOMAIN-CONTAINING PROTEIN"/>
    <property type="match status" value="1"/>
</dbReference>
<reference evidence="3" key="1">
    <citation type="journal article" date="2019" name="Plant Biotechnol. J.">
        <title>Genome sequencing of the Australian wild diploid species Gossypium australe highlights disease resistance and delayed gland morphogenesis.</title>
        <authorList>
            <person name="Cai Y."/>
            <person name="Cai X."/>
            <person name="Wang Q."/>
            <person name="Wang P."/>
            <person name="Zhang Y."/>
            <person name="Cai C."/>
            <person name="Xu Y."/>
            <person name="Wang K."/>
            <person name="Zhou Z."/>
            <person name="Wang C."/>
            <person name="Geng S."/>
            <person name="Li B."/>
            <person name="Dong Q."/>
            <person name="Hou Y."/>
            <person name="Wang H."/>
            <person name="Ai P."/>
            <person name="Liu Z."/>
            <person name="Yi F."/>
            <person name="Sun M."/>
            <person name="An G."/>
            <person name="Cheng J."/>
            <person name="Zhang Y."/>
            <person name="Shi Q."/>
            <person name="Xie Y."/>
            <person name="Shi X."/>
            <person name="Chang Y."/>
            <person name="Huang F."/>
            <person name="Chen Y."/>
            <person name="Hong S."/>
            <person name="Mi L."/>
            <person name="Sun Q."/>
            <person name="Zhang L."/>
            <person name="Zhou B."/>
            <person name="Peng R."/>
            <person name="Zhang X."/>
            <person name="Liu F."/>
        </authorList>
    </citation>
    <scope>NUCLEOTIDE SEQUENCE [LARGE SCALE GENOMIC DNA]</scope>
    <source>
        <strain evidence="3">cv. PA1801</strain>
    </source>
</reference>
<name>A0A5B6WWE2_9ROSI</name>
<evidence type="ECO:0000313" key="3">
    <source>
        <dbReference type="Proteomes" id="UP000325315"/>
    </source>
</evidence>
<protein>
    <submittedName>
        <fullName evidence="2">Reverse transcriptase</fullName>
    </submittedName>
</protein>